<organism evidence="2 3">
    <name type="scientific">Phytophthora palmivora</name>
    <dbReference type="NCBI Taxonomy" id="4796"/>
    <lineage>
        <taxon>Eukaryota</taxon>
        <taxon>Sar</taxon>
        <taxon>Stramenopiles</taxon>
        <taxon>Oomycota</taxon>
        <taxon>Peronosporomycetes</taxon>
        <taxon>Peronosporales</taxon>
        <taxon>Peronosporaceae</taxon>
        <taxon>Phytophthora</taxon>
    </lineage>
</organism>
<dbReference type="AlphaFoldDB" id="A0A2P4XLV5"/>
<evidence type="ECO:0008006" key="4">
    <source>
        <dbReference type="Google" id="ProtNLM"/>
    </source>
</evidence>
<dbReference type="EMBL" id="NCKW01009590">
    <property type="protein sequence ID" value="POM66540.1"/>
    <property type="molecule type" value="Genomic_DNA"/>
</dbReference>
<feature type="region of interest" description="Disordered" evidence="1">
    <location>
        <begin position="392"/>
        <end position="411"/>
    </location>
</feature>
<protein>
    <recommendedName>
        <fullName evidence="4">ATP-binding cassette (ABC) Superfamily</fullName>
    </recommendedName>
</protein>
<gene>
    <name evidence="2" type="ORF">PHPALM_17580</name>
</gene>
<proteinExistence type="predicted"/>
<reference evidence="2 3" key="1">
    <citation type="journal article" date="2017" name="Genome Biol. Evol.">
        <title>Phytophthora megakarya and P. palmivora, closely related causal agents of cacao black pod rot, underwent increases in genome sizes and gene numbers by different mechanisms.</title>
        <authorList>
            <person name="Ali S.S."/>
            <person name="Shao J."/>
            <person name="Lary D.J."/>
            <person name="Kronmiller B."/>
            <person name="Shen D."/>
            <person name="Strem M.D."/>
            <person name="Amoako-Attah I."/>
            <person name="Akrofi A.Y."/>
            <person name="Begoude B.A."/>
            <person name="Ten Hoopen G.M."/>
            <person name="Coulibaly K."/>
            <person name="Kebe B.I."/>
            <person name="Melnick R.L."/>
            <person name="Guiltinan M.J."/>
            <person name="Tyler B.M."/>
            <person name="Meinhardt L.W."/>
            <person name="Bailey B.A."/>
        </authorList>
    </citation>
    <scope>NUCLEOTIDE SEQUENCE [LARGE SCALE GENOMIC DNA]</scope>
    <source>
        <strain evidence="3">sbr112.9</strain>
    </source>
</reference>
<dbReference type="Proteomes" id="UP000237271">
    <property type="component" value="Unassembled WGS sequence"/>
</dbReference>
<evidence type="ECO:0000313" key="3">
    <source>
        <dbReference type="Proteomes" id="UP000237271"/>
    </source>
</evidence>
<sequence>MFLEHLKAPRGLNHGRTSRDAYGLALVQYEPVFVNDIEATRCVLLAPHRIPLKEFTSLRKKPEDRGGLFPVWGYPWVQPENTTTQFQAEDLFWRWVSLKNFTVQELKELREDRLLSYVLDQRDLRIEFAHLIAKRQLHSVMEELRQQSKSCALDERGYGSVNPGTVHRKAAKKPRTTYALAVADPTSQQPSGGQPGAGLPAPTSSVTRGNLATSQAAGASQSTAALGRPALYSSGGRRSDQGGREELSHAFEYEAPSQPYPSGPSTSGRDSVWSLLSDEVRQLRDRVYAIEIALGLGPGGALEVLPQDLDALGRETRELHGRVDRGVPASALKELRRGLDALSHEFVPEFFPLCTVIPSYDSRGYQSVYHSQTSTPAAPVVQRTQLLFEEVSSHLGLPPSKKEDPADRDTA</sequence>
<feature type="compositionally biased region" description="Basic and acidic residues" evidence="1">
    <location>
        <begin position="400"/>
        <end position="411"/>
    </location>
</feature>
<dbReference type="OrthoDB" id="126917at2759"/>
<feature type="compositionally biased region" description="Low complexity" evidence="1">
    <location>
        <begin position="211"/>
        <end position="227"/>
    </location>
</feature>
<name>A0A2P4XLV5_9STRA</name>
<feature type="region of interest" description="Disordered" evidence="1">
    <location>
        <begin position="154"/>
        <end position="244"/>
    </location>
</feature>
<evidence type="ECO:0000313" key="2">
    <source>
        <dbReference type="EMBL" id="POM66540.1"/>
    </source>
</evidence>
<feature type="compositionally biased region" description="Low complexity" evidence="1">
    <location>
        <begin position="185"/>
        <end position="203"/>
    </location>
</feature>
<feature type="compositionally biased region" description="Basic residues" evidence="1">
    <location>
        <begin position="166"/>
        <end position="175"/>
    </location>
</feature>
<keyword evidence="3" id="KW-1185">Reference proteome</keyword>
<evidence type="ECO:0000256" key="1">
    <source>
        <dbReference type="SAM" id="MobiDB-lite"/>
    </source>
</evidence>
<comment type="caution">
    <text evidence="2">The sequence shown here is derived from an EMBL/GenBank/DDBJ whole genome shotgun (WGS) entry which is preliminary data.</text>
</comment>
<accession>A0A2P4XLV5</accession>